<keyword evidence="9" id="KW-1185">Reference proteome</keyword>
<evidence type="ECO:0000313" key="8">
    <source>
        <dbReference type="EMBL" id="CND16412.1"/>
    </source>
</evidence>
<feature type="domain" description="Guanylate kinase-like" evidence="7">
    <location>
        <begin position="2"/>
        <end position="178"/>
    </location>
</feature>
<gene>
    <name evidence="6 8" type="primary">phnN</name>
    <name evidence="8" type="ORF">ERS137959_00482</name>
</gene>
<dbReference type="NCBIfam" id="TIGR02322">
    <property type="entry name" value="phosphon_PhnN"/>
    <property type="match status" value="1"/>
</dbReference>
<reference evidence="8 9" key="1">
    <citation type="submission" date="2015-03" db="EMBL/GenBank/DDBJ databases">
        <authorList>
            <consortium name="Pathogen Informatics"/>
            <person name="Murphy D."/>
        </authorList>
    </citation>
    <scope>NUCLEOTIDE SEQUENCE [LARGE SCALE GENOMIC DNA]</scope>
    <source>
        <strain evidence="8 9">IP05342</strain>
    </source>
</reference>
<evidence type="ECO:0000256" key="2">
    <source>
        <dbReference type="ARBA" id="ARBA00005069"/>
    </source>
</evidence>
<evidence type="ECO:0000313" key="9">
    <source>
        <dbReference type="Proteomes" id="UP000041601"/>
    </source>
</evidence>
<evidence type="ECO:0000259" key="7">
    <source>
        <dbReference type="PROSITE" id="PS50052"/>
    </source>
</evidence>
<name>A0ABP1Y0W9_YEREN</name>
<dbReference type="HAMAP" id="MF_00836">
    <property type="entry name" value="PhnN"/>
    <property type="match status" value="1"/>
</dbReference>
<dbReference type="SUPFAM" id="SSF52540">
    <property type="entry name" value="P-loop containing nucleoside triphosphate hydrolases"/>
    <property type="match status" value="1"/>
</dbReference>
<dbReference type="InterPro" id="IPR008145">
    <property type="entry name" value="GK/Ca_channel_bsu"/>
</dbReference>
<protein>
    <recommendedName>
        <fullName evidence="6">Ribose 1,5-bisphosphate phosphokinase PhnN</fullName>
        <ecNumber evidence="6">2.7.4.23</ecNumber>
    </recommendedName>
    <alternativeName>
        <fullName evidence="6">Ribose 1,5-bisphosphokinase</fullName>
    </alternativeName>
</protein>
<keyword evidence="3 6" id="KW-0808">Transferase</keyword>
<evidence type="ECO:0000256" key="3">
    <source>
        <dbReference type="ARBA" id="ARBA00022679"/>
    </source>
</evidence>
<comment type="pathway">
    <text evidence="2 6">Metabolic intermediate biosynthesis; 5-phospho-alpha-D-ribose 1-diphosphate biosynthesis; 5-phospho-alpha-D-ribose 1-diphosphate from D-ribose 5-phosphate (route II): step 3/3.</text>
</comment>
<dbReference type="GO" id="GO:0033863">
    <property type="term" value="F:ribose 1,5-bisphosphate phosphokinase activity"/>
    <property type="evidence" value="ECO:0007669"/>
    <property type="project" value="UniProtKB-EC"/>
</dbReference>
<comment type="similarity">
    <text evidence="6">Belongs to the ribose 1,5-bisphosphokinase family.</text>
</comment>
<dbReference type="EC" id="2.7.4.23" evidence="6"/>
<comment type="catalytic activity">
    <reaction evidence="1 6">
        <text>alpha-D-ribose 1,5-bisphosphate + ATP = 5-phospho-alpha-D-ribose 1-diphosphate + ADP</text>
        <dbReference type="Rhea" id="RHEA:20109"/>
        <dbReference type="ChEBI" id="CHEBI:30616"/>
        <dbReference type="ChEBI" id="CHEBI:58017"/>
        <dbReference type="ChEBI" id="CHEBI:68688"/>
        <dbReference type="ChEBI" id="CHEBI:456216"/>
        <dbReference type="EC" id="2.7.4.23"/>
    </reaction>
</comment>
<dbReference type="EMBL" id="CPXJ01000005">
    <property type="protein sequence ID" value="CND16412.1"/>
    <property type="molecule type" value="Genomic_DNA"/>
</dbReference>
<dbReference type="PANTHER" id="PTHR23117:SF8">
    <property type="entry name" value="RIBOSE 1,5-BISPHOSPHATE PHOSPHOKINASE PHNN"/>
    <property type="match status" value="1"/>
</dbReference>
<sequence length="240" mass="26769">MARLIYLMGASGAGKDCLLSALRAAMPTNVMVAHRYITREANAGAENHIALSEQEFLLRAKQGLFALFWQAHQHHYGVGIEIDIWLQHGLDVVVNGSRAYLPEAQQRYHHQLLPLCLTVSPAILAQRLLQRGRENSEQIKARLQRAQHYQQQLPVNCQLLCNDGELHHTLGQLQQLLATPPTHRRRGIKNGTNIVRNRMRPTGAGVWLSVCDLYQSQITTHAAPSTLQCNVALSGGNDLD</sequence>
<accession>A0ABP1Y0W9</accession>
<dbReference type="InterPro" id="IPR012699">
    <property type="entry name" value="PhnN"/>
</dbReference>
<keyword evidence="5 6" id="KW-0067">ATP-binding</keyword>
<dbReference type="SMART" id="SM00072">
    <property type="entry name" value="GuKc"/>
    <property type="match status" value="1"/>
</dbReference>
<evidence type="ECO:0000256" key="4">
    <source>
        <dbReference type="ARBA" id="ARBA00022741"/>
    </source>
</evidence>
<dbReference type="Proteomes" id="UP000041601">
    <property type="component" value="Unassembled WGS sequence"/>
</dbReference>
<evidence type="ECO:0000256" key="5">
    <source>
        <dbReference type="ARBA" id="ARBA00022840"/>
    </source>
</evidence>
<dbReference type="PROSITE" id="PS50052">
    <property type="entry name" value="GUANYLATE_KINASE_2"/>
    <property type="match status" value="1"/>
</dbReference>
<dbReference type="InterPro" id="IPR027417">
    <property type="entry name" value="P-loop_NTPase"/>
</dbReference>
<comment type="caution">
    <text evidence="6">Lacks conserved residue(s) required for the propagation of feature annotation.</text>
</comment>
<dbReference type="InterPro" id="IPR008144">
    <property type="entry name" value="Guanylate_kin-like_dom"/>
</dbReference>
<comment type="function">
    <text evidence="6">Catalyzes the phosphorylation of ribose 1,5-bisphosphate to 5-phospho-D-ribosyl alpha-1-diphosphate (PRPP).</text>
</comment>
<dbReference type="PANTHER" id="PTHR23117">
    <property type="entry name" value="GUANYLATE KINASE-RELATED"/>
    <property type="match status" value="1"/>
</dbReference>
<organism evidence="8 9">
    <name type="scientific">Yersinia enterocolitica</name>
    <dbReference type="NCBI Taxonomy" id="630"/>
    <lineage>
        <taxon>Bacteria</taxon>
        <taxon>Pseudomonadati</taxon>
        <taxon>Pseudomonadota</taxon>
        <taxon>Gammaproteobacteria</taxon>
        <taxon>Enterobacterales</taxon>
        <taxon>Yersiniaceae</taxon>
        <taxon>Yersinia</taxon>
    </lineage>
</organism>
<comment type="caution">
    <text evidence="8">The sequence shown here is derived from an EMBL/GenBank/DDBJ whole genome shotgun (WGS) entry which is preliminary data.</text>
</comment>
<dbReference type="NCBIfam" id="NF007485">
    <property type="entry name" value="PRK10078.1"/>
    <property type="match status" value="1"/>
</dbReference>
<evidence type="ECO:0000256" key="1">
    <source>
        <dbReference type="ARBA" id="ARBA00000373"/>
    </source>
</evidence>
<proteinExistence type="inferred from homology"/>
<keyword evidence="4 6" id="KW-0547">Nucleotide-binding</keyword>
<dbReference type="Gene3D" id="3.40.50.300">
    <property type="entry name" value="P-loop containing nucleotide triphosphate hydrolases"/>
    <property type="match status" value="1"/>
</dbReference>
<evidence type="ECO:0000256" key="6">
    <source>
        <dbReference type="HAMAP-Rule" id="MF_00836"/>
    </source>
</evidence>